<dbReference type="Gene3D" id="3.20.20.70">
    <property type="entry name" value="Aldolase class I"/>
    <property type="match status" value="1"/>
</dbReference>
<reference evidence="8" key="1">
    <citation type="submission" date="2011-11" db="EMBL/GenBank/DDBJ databases">
        <title>Improved High-Quality Draft sequence of Desulfovibrio sp. U5L.</title>
        <authorList>
            <consortium name="US DOE Joint Genome Institute"/>
            <person name="Lucas S."/>
            <person name="Han J."/>
            <person name="Lapidus A."/>
            <person name="Cheng J.-F."/>
            <person name="Goodwin L."/>
            <person name="Pitluck S."/>
            <person name="Peters L."/>
            <person name="Ovchinnikova G."/>
            <person name="Held B."/>
            <person name="Detter J.C."/>
            <person name="Han C."/>
            <person name="Tapia R."/>
            <person name="Land M."/>
            <person name="Hauser L."/>
            <person name="Kyrpides N."/>
            <person name="Ivanova N."/>
            <person name="Pagani I."/>
            <person name="Gabster J."/>
            <person name="Walker C."/>
            <person name="Stolyar S."/>
            <person name="Stahl D."/>
            <person name="Arkin A."/>
            <person name="Dehal P."/>
            <person name="Hazen T."/>
            <person name="Woyke T."/>
        </authorList>
    </citation>
    <scope>NUCLEOTIDE SEQUENCE [LARGE SCALE GENOMIC DNA]</scope>
    <source>
        <strain evidence="8">U5L</strain>
    </source>
</reference>
<dbReference type="STRING" id="596152.DesU5LDRAFT_0825"/>
<accession>I2PYC1</accession>
<dbReference type="InterPro" id="IPR058240">
    <property type="entry name" value="rSAM_sf"/>
</dbReference>
<dbReference type="PANTHER" id="PTHR11228:SF7">
    <property type="entry name" value="PQQA PEPTIDE CYCLASE"/>
    <property type="match status" value="1"/>
</dbReference>
<feature type="compositionally biased region" description="Pro residues" evidence="6">
    <location>
        <begin position="433"/>
        <end position="474"/>
    </location>
</feature>
<dbReference type="HOGENOM" id="CLU_444632_0_0_7"/>
<dbReference type="PROSITE" id="PS51918">
    <property type="entry name" value="RADICAL_SAM"/>
    <property type="match status" value="1"/>
</dbReference>
<evidence type="ECO:0000256" key="3">
    <source>
        <dbReference type="ARBA" id="ARBA00022723"/>
    </source>
</evidence>
<feature type="domain" description="Radical SAM core" evidence="7">
    <location>
        <begin position="18"/>
        <end position="240"/>
    </location>
</feature>
<dbReference type="AlphaFoldDB" id="I2PYC1"/>
<sequence length="614" mass="67296">MRKRPLTPETYYRLPWNLADNAITWLEPTTKCNLYCEGCYRENDPDGHRPLADVIRELETVQKLRRTDGISIAGGEPLIYPDIVPLVRYIASKGWKPIINSNGQALTPELVRELAAAGLVGFTMHVDSHQKRPGWKGASEKDLCALRLTLAEMIREHGGGRLSCAFNATIYRDTLADIPMLTRWAHEHIDLVQTMVYILFRSARKKNDFDVFVHGKPVDVGNLVYQLDHQEDHQDLVSQEIADAIRLAYPEHEPCAYLNGTEDPLSMKWLLTLRAGTKDEILGYFDAKLAEWMQVFHHLFFGTYLAYTRPCWTAWLQKMAFLAPFNASLRKIFGRLLLKPRLWNKPVHIQSIMVIQPCDLFADGRQNMCDGCPDAILHDGKMVWSCRVDELEKFGAFIQCVPRGTCCGGQPVAEAAPEPAPQPEPAAMAAPEPVSPPTPEPAPAPEPMPEPAPEPTPEPAPQPEPEPEPAPAPEPAATAAPEPEPMPEPAPEPEPVVEPTPEPAPEPAPQPEPGPAPVPAPRQETAPATRGRTEPAVKVDLPPAVAAPKAEPKPEPTPEPEKAAPEPAPTPAEAPAKPAKAPKAAKAAQTADKQPKAAPAKKSGKTAKKKSKAR</sequence>
<dbReference type="CDD" id="cd01335">
    <property type="entry name" value="Radical_SAM"/>
    <property type="match status" value="1"/>
</dbReference>
<dbReference type="eggNOG" id="COG0810">
    <property type="taxonomic scope" value="Bacteria"/>
</dbReference>
<feature type="region of interest" description="Disordered" evidence="6">
    <location>
        <begin position="413"/>
        <end position="614"/>
    </location>
</feature>
<evidence type="ECO:0000256" key="1">
    <source>
        <dbReference type="ARBA" id="ARBA00001966"/>
    </source>
</evidence>
<evidence type="ECO:0000313" key="8">
    <source>
        <dbReference type="EMBL" id="EIG52527.1"/>
    </source>
</evidence>
<gene>
    <name evidence="8" type="ORF">DesU5LDRAFT_0825</name>
</gene>
<evidence type="ECO:0000256" key="4">
    <source>
        <dbReference type="ARBA" id="ARBA00023004"/>
    </source>
</evidence>
<evidence type="ECO:0000256" key="2">
    <source>
        <dbReference type="ARBA" id="ARBA00022691"/>
    </source>
</evidence>
<keyword evidence="4" id="KW-0408">Iron</keyword>
<dbReference type="GO" id="GO:0003824">
    <property type="term" value="F:catalytic activity"/>
    <property type="evidence" value="ECO:0007669"/>
    <property type="project" value="InterPro"/>
</dbReference>
<keyword evidence="2" id="KW-0949">S-adenosyl-L-methionine</keyword>
<evidence type="ECO:0000259" key="7">
    <source>
        <dbReference type="PROSITE" id="PS51918"/>
    </source>
</evidence>
<dbReference type="EMBL" id="JH600068">
    <property type="protein sequence ID" value="EIG52527.1"/>
    <property type="molecule type" value="Genomic_DNA"/>
</dbReference>
<feature type="compositionally biased region" description="Basic and acidic residues" evidence="6">
    <location>
        <begin position="550"/>
        <end position="564"/>
    </location>
</feature>
<dbReference type="SFLD" id="SFLDG01067">
    <property type="entry name" value="SPASM/twitch_domain_containing"/>
    <property type="match status" value="1"/>
</dbReference>
<dbReference type="PANTHER" id="PTHR11228">
    <property type="entry name" value="RADICAL SAM DOMAIN PROTEIN"/>
    <property type="match status" value="1"/>
</dbReference>
<dbReference type="SUPFAM" id="SSF102114">
    <property type="entry name" value="Radical SAM enzymes"/>
    <property type="match status" value="1"/>
</dbReference>
<dbReference type="InterPro" id="IPR007197">
    <property type="entry name" value="rSAM"/>
</dbReference>
<organism evidence="8">
    <name type="scientific">Desulfovibrio sp. U5L</name>
    <dbReference type="NCBI Taxonomy" id="596152"/>
    <lineage>
        <taxon>Bacteria</taxon>
        <taxon>Pseudomonadati</taxon>
        <taxon>Thermodesulfobacteriota</taxon>
        <taxon>Desulfovibrionia</taxon>
        <taxon>Desulfovibrionales</taxon>
        <taxon>Desulfovibrionaceae</taxon>
        <taxon>Desulfovibrio</taxon>
    </lineage>
</organism>
<dbReference type="SFLD" id="SFLDS00029">
    <property type="entry name" value="Radical_SAM"/>
    <property type="match status" value="1"/>
</dbReference>
<dbReference type="Pfam" id="PF04055">
    <property type="entry name" value="Radical_SAM"/>
    <property type="match status" value="1"/>
</dbReference>
<keyword evidence="3" id="KW-0479">Metal-binding</keyword>
<comment type="cofactor">
    <cofactor evidence="1">
        <name>[4Fe-4S] cluster</name>
        <dbReference type="ChEBI" id="CHEBI:49883"/>
    </cofactor>
</comment>
<dbReference type="InterPro" id="IPR013785">
    <property type="entry name" value="Aldolase_TIM"/>
</dbReference>
<evidence type="ECO:0000256" key="5">
    <source>
        <dbReference type="ARBA" id="ARBA00023014"/>
    </source>
</evidence>
<evidence type="ECO:0000256" key="6">
    <source>
        <dbReference type="SAM" id="MobiDB-lite"/>
    </source>
</evidence>
<dbReference type="GO" id="GO:0051536">
    <property type="term" value="F:iron-sulfur cluster binding"/>
    <property type="evidence" value="ECO:0007669"/>
    <property type="project" value="UniProtKB-KW"/>
</dbReference>
<feature type="compositionally biased region" description="Basic residues" evidence="6">
    <location>
        <begin position="602"/>
        <end position="614"/>
    </location>
</feature>
<protein>
    <submittedName>
        <fullName evidence="8">Radical SAM superfamily enzyme</fullName>
    </submittedName>
</protein>
<dbReference type="OrthoDB" id="9782387at2"/>
<dbReference type="InterPro" id="IPR050377">
    <property type="entry name" value="Radical_SAM_PqqE_MftC-like"/>
</dbReference>
<proteinExistence type="predicted"/>
<dbReference type="eggNOG" id="COG0535">
    <property type="taxonomic scope" value="Bacteria"/>
</dbReference>
<feature type="compositionally biased region" description="Low complexity" evidence="6">
    <location>
        <begin position="573"/>
        <end position="601"/>
    </location>
</feature>
<keyword evidence="5" id="KW-0411">Iron-sulfur</keyword>
<name>I2PYC1_9BACT</name>
<dbReference type="GO" id="GO:0046872">
    <property type="term" value="F:metal ion binding"/>
    <property type="evidence" value="ECO:0007669"/>
    <property type="project" value="UniProtKB-KW"/>
</dbReference>
<feature type="compositionally biased region" description="Pro residues" evidence="6">
    <location>
        <begin position="482"/>
        <end position="520"/>
    </location>
</feature>